<keyword evidence="4" id="KW-1185">Reference proteome</keyword>
<dbReference type="EMBL" id="JARQWQ010000013">
    <property type="protein sequence ID" value="KAK2567830.1"/>
    <property type="molecule type" value="Genomic_DNA"/>
</dbReference>
<dbReference type="InterPro" id="IPR036282">
    <property type="entry name" value="Glutathione-S-Trfase_C_sf"/>
</dbReference>
<proteinExistence type="predicted"/>
<dbReference type="Pfam" id="PF02798">
    <property type="entry name" value="GST_N"/>
    <property type="match status" value="1"/>
</dbReference>
<dbReference type="Proteomes" id="UP001249851">
    <property type="component" value="Unassembled WGS sequence"/>
</dbReference>
<dbReference type="PANTHER" id="PTHR11571">
    <property type="entry name" value="GLUTATHIONE S-TRANSFERASE"/>
    <property type="match status" value="1"/>
</dbReference>
<dbReference type="GO" id="GO:0006749">
    <property type="term" value="P:glutathione metabolic process"/>
    <property type="evidence" value="ECO:0007669"/>
    <property type="project" value="TreeGrafter"/>
</dbReference>
<accession>A0AAD9VBG4</accession>
<dbReference type="FunFam" id="1.20.1050.10:FF:000030">
    <property type="entry name" value="Glutathione S-transferase S1"/>
    <property type="match status" value="1"/>
</dbReference>
<protein>
    <submittedName>
        <fullName evidence="3">S-crystallin 4</fullName>
    </submittedName>
</protein>
<gene>
    <name evidence="3" type="ORF">P5673_007708</name>
</gene>
<dbReference type="InterPro" id="IPR050213">
    <property type="entry name" value="GST_superfamily"/>
</dbReference>
<organism evidence="3 4">
    <name type="scientific">Acropora cervicornis</name>
    <name type="common">Staghorn coral</name>
    <dbReference type="NCBI Taxonomy" id="6130"/>
    <lineage>
        <taxon>Eukaryota</taxon>
        <taxon>Metazoa</taxon>
        <taxon>Cnidaria</taxon>
        <taxon>Anthozoa</taxon>
        <taxon>Hexacorallia</taxon>
        <taxon>Scleractinia</taxon>
        <taxon>Astrocoeniina</taxon>
        <taxon>Acroporidae</taxon>
        <taxon>Acropora</taxon>
    </lineage>
</organism>
<dbReference type="SUPFAM" id="SSF52833">
    <property type="entry name" value="Thioredoxin-like"/>
    <property type="match status" value="1"/>
</dbReference>
<dbReference type="SFLD" id="SFLDG00363">
    <property type="entry name" value="AMPS_(cytGST):_Alpha-__Mu-__Pi"/>
    <property type="match status" value="1"/>
</dbReference>
<dbReference type="SFLD" id="SFLDG01205">
    <property type="entry name" value="AMPS.1"/>
    <property type="match status" value="1"/>
</dbReference>
<dbReference type="PROSITE" id="PS50405">
    <property type="entry name" value="GST_CTER"/>
    <property type="match status" value="1"/>
</dbReference>
<name>A0AAD9VBG4_ACRCE</name>
<dbReference type="CDD" id="cd03039">
    <property type="entry name" value="GST_N_Sigma_like"/>
    <property type="match status" value="1"/>
</dbReference>
<evidence type="ECO:0000259" key="2">
    <source>
        <dbReference type="PROSITE" id="PS50405"/>
    </source>
</evidence>
<dbReference type="GO" id="GO:0004364">
    <property type="term" value="F:glutathione transferase activity"/>
    <property type="evidence" value="ECO:0007669"/>
    <property type="project" value="TreeGrafter"/>
</dbReference>
<evidence type="ECO:0000259" key="1">
    <source>
        <dbReference type="PROSITE" id="PS50404"/>
    </source>
</evidence>
<dbReference type="Gene3D" id="1.20.1050.10">
    <property type="match status" value="1"/>
</dbReference>
<dbReference type="PANTHER" id="PTHR11571:SF150">
    <property type="entry name" value="GLUTATHIONE S-TRANSFERASE"/>
    <property type="match status" value="1"/>
</dbReference>
<dbReference type="CDD" id="cd03192">
    <property type="entry name" value="GST_C_Sigma_like"/>
    <property type="match status" value="1"/>
</dbReference>
<dbReference type="InterPro" id="IPR004045">
    <property type="entry name" value="Glutathione_S-Trfase_N"/>
</dbReference>
<dbReference type="InterPro" id="IPR004046">
    <property type="entry name" value="GST_C"/>
</dbReference>
<feature type="domain" description="GST N-terminal" evidence="1">
    <location>
        <begin position="2"/>
        <end position="82"/>
    </location>
</feature>
<dbReference type="AlphaFoldDB" id="A0AAD9VBG4"/>
<evidence type="ECO:0000313" key="4">
    <source>
        <dbReference type="Proteomes" id="UP001249851"/>
    </source>
</evidence>
<dbReference type="InterPro" id="IPR010987">
    <property type="entry name" value="Glutathione-S-Trfase_C-like"/>
</dbReference>
<comment type="caution">
    <text evidence="3">The sequence shown here is derived from an EMBL/GenBank/DDBJ whole genome shotgun (WGS) entry which is preliminary data.</text>
</comment>
<dbReference type="Pfam" id="PF14497">
    <property type="entry name" value="GST_C_3"/>
    <property type="match status" value="1"/>
</dbReference>
<reference evidence="3" key="1">
    <citation type="journal article" date="2023" name="G3 (Bethesda)">
        <title>Whole genome assembly and annotation of the endangered Caribbean coral Acropora cervicornis.</title>
        <authorList>
            <person name="Selwyn J.D."/>
            <person name="Vollmer S.V."/>
        </authorList>
    </citation>
    <scope>NUCLEOTIDE SEQUENCE</scope>
    <source>
        <strain evidence="3">K2</strain>
    </source>
</reference>
<reference evidence="3" key="2">
    <citation type="journal article" date="2023" name="Science">
        <title>Genomic signatures of disease resistance in endangered staghorn corals.</title>
        <authorList>
            <person name="Vollmer S.V."/>
            <person name="Selwyn J.D."/>
            <person name="Despard B.A."/>
            <person name="Roesel C.L."/>
        </authorList>
    </citation>
    <scope>NUCLEOTIDE SEQUENCE</scope>
    <source>
        <strain evidence="3">K2</strain>
    </source>
</reference>
<sequence length="212" mass="24339">MSGYKLYYFNARGRAEICRLAFAAAKIEYEDIRLNREEWAKVKESGKPPFGMMPFIETPGGHIIGGSFAITKYICKKAGFFPVNSDEDEAIADMIVDAVEGVTSAMVKWFFEENPAKKEELCKTFFETTLPTNMERFQNILKKRNEGNNFFLGDKLTYADIIFFNLCNVFAQGEPKVPEQLKNFSSLVDHYNRVLSVPDINAWIEKRPKTER</sequence>
<dbReference type="SUPFAM" id="SSF47616">
    <property type="entry name" value="GST C-terminal domain-like"/>
    <property type="match status" value="1"/>
</dbReference>
<dbReference type="Gene3D" id="3.40.30.10">
    <property type="entry name" value="Glutaredoxin"/>
    <property type="match status" value="1"/>
</dbReference>
<dbReference type="InterPro" id="IPR036249">
    <property type="entry name" value="Thioredoxin-like_sf"/>
</dbReference>
<evidence type="ECO:0000313" key="3">
    <source>
        <dbReference type="EMBL" id="KAK2567830.1"/>
    </source>
</evidence>
<dbReference type="InterPro" id="IPR040079">
    <property type="entry name" value="Glutathione_S-Trfase"/>
</dbReference>
<feature type="domain" description="GST C-terminal" evidence="2">
    <location>
        <begin position="85"/>
        <end position="212"/>
    </location>
</feature>
<dbReference type="SFLD" id="SFLDS00019">
    <property type="entry name" value="Glutathione_Transferase_(cytos"/>
    <property type="match status" value="1"/>
</dbReference>
<dbReference type="PROSITE" id="PS50404">
    <property type="entry name" value="GST_NTER"/>
    <property type="match status" value="1"/>
</dbReference>